<evidence type="ECO:0000313" key="3">
    <source>
        <dbReference type="EMBL" id="TKR65504.1"/>
    </source>
</evidence>
<feature type="region of interest" description="Disordered" evidence="1">
    <location>
        <begin position="138"/>
        <end position="164"/>
    </location>
</feature>
<name>A0A4U5M976_STECR</name>
<keyword evidence="4" id="KW-1185">Reference proteome</keyword>
<dbReference type="Proteomes" id="UP000298663">
    <property type="component" value="Unassembled WGS sequence"/>
</dbReference>
<dbReference type="AlphaFoldDB" id="A0A4U5M976"/>
<dbReference type="InterPro" id="IPR001810">
    <property type="entry name" value="F-box_dom"/>
</dbReference>
<proteinExistence type="predicted"/>
<dbReference type="EMBL" id="AZBU02000009">
    <property type="protein sequence ID" value="TKR65504.1"/>
    <property type="molecule type" value="Genomic_DNA"/>
</dbReference>
<reference evidence="3 4" key="2">
    <citation type="journal article" date="2019" name="G3 (Bethesda)">
        <title>Hybrid Assembly of the Genome of the Entomopathogenic Nematode Steinernema carpocapsae Identifies the X-Chromosome.</title>
        <authorList>
            <person name="Serra L."/>
            <person name="Macchietto M."/>
            <person name="Macias-Munoz A."/>
            <person name="McGill C.J."/>
            <person name="Rodriguez I.M."/>
            <person name="Rodriguez B."/>
            <person name="Murad R."/>
            <person name="Mortazavi A."/>
        </authorList>
    </citation>
    <scope>NUCLEOTIDE SEQUENCE [LARGE SCALE GENOMIC DNA]</scope>
    <source>
        <strain evidence="3 4">ALL</strain>
    </source>
</reference>
<organism evidence="3 4">
    <name type="scientific">Steinernema carpocapsae</name>
    <name type="common">Entomopathogenic nematode</name>
    <dbReference type="NCBI Taxonomy" id="34508"/>
    <lineage>
        <taxon>Eukaryota</taxon>
        <taxon>Metazoa</taxon>
        <taxon>Ecdysozoa</taxon>
        <taxon>Nematoda</taxon>
        <taxon>Chromadorea</taxon>
        <taxon>Rhabditida</taxon>
        <taxon>Tylenchina</taxon>
        <taxon>Panagrolaimomorpha</taxon>
        <taxon>Strongyloidoidea</taxon>
        <taxon>Steinernematidae</taxon>
        <taxon>Steinernema</taxon>
    </lineage>
</organism>
<protein>
    <recommendedName>
        <fullName evidence="2">F-box domain-containing protein</fullName>
    </recommendedName>
</protein>
<feature type="compositionally biased region" description="Basic and acidic residues" evidence="1">
    <location>
        <begin position="138"/>
        <end position="148"/>
    </location>
</feature>
<sequence length="624" mass="70129">MTPLHLVSVRRAGAVWPVLFFELPCTPAGPSFSDVPPNIHPLFGDHFDHLPVIYQQFSRGPPPITLHSVVPAAPTGRYLRSLRVVAIALCLKVLSFRSPWSNPTTTIPGTAKPSLQSREDHHERLLTLSECEIRQRLHHGESTEDAQRTESLPPDTNGVAQGHTAEPGTLMGFLGAISSCWGFLKLLKRGSQDKVGQPTFNSLSDKVLLQILESLDRETLLEVRKLSQRFEDLANKTLIKLNVFPVEVEMKSCVDKIYDSHEEFEKTHSQEVEELVDFIPEFVVVEALVLGTVDDDRIVDAAKLLESNLANALYHAELMLLGGKFIAVELVDFIPEFVVVEALVLGTVDDDRIVDAAKLLESNLADALYHAELMLLGGKLSKNSLRLLKALKTKPLEHLDFEWSVFKDTPKDDSPALNACLAMFKAVKESEESYARISGPFSLAEVFTSLSQVGYVNINVHDRVVCGGLQAIQVFIEELKACPRYIEWEICVEDYYEEEWAVVVGFLKGAYEFKACNDDEGEEDVDAEGQDEAREFRINAEAKDDEWDRIGCEDCQEEGYEDEESDEESFEEDHEEDCEEDQQLQEEDEGELEIDVKKGDEMWTIFVGFYSSDHLLMISCGPKE</sequence>
<evidence type="ECO:0000256" key="1">
    <source>
        <dbReference type="SAM" id="MobiDB-lite"/>
    </source>
</evidence>
<dbReference type="PROSITE" id="PS50181">
    <property type="entry name" value="FBOX"/>
    <property type="match status" value="1"/>
</dbReference>
<feature type="compositionally biased region" description="Acidic residues" evidence="1">
    <location>
        <begin position="556"/>
        <end position="593"/>
    </location>
</feature>
<reference evidence="3 4" key="1">
    <citation type="journal article" date="2015" name="Genome Biol.">
        <title>Comparative genomics of Steinernema reveals deeply conserved gene regulatory networks.</title>
        <authorList>
            <person name="Dillman A.R."/>
            <person name="Macchietto M."/>
            <person name="Porter C.F."/>
            <person name="Rogers A."/>
            <person name="Williams B."/>
            <person name="Antoshechkin I."/>
            <person name="Lee M.M."/>
            <person name="Goodwin Z."/>
            <person name="Lu X."/>
            <person name="Lewis E.E."/>
            <person name="Goodrich-Blair H."/>
            <person name="Stock S.P."/>
            <person name="Adams B.J."/>
            <person name="Sternberg P.W."/>
            <person name="Mortazavi A."/>
        </authorList>
    </citation>
    <scope>NUCLEOTIDE SEQUENCE [LARGE SCALE GENOMIC DNA]</scope>
    <source>
        <strain evidence="3 4">ALL</strain>
    </source>
</reference>
<feature type="domain" description="F-box" evidence="2">
    <location>
        <begin position="197"/>
        <end position="243"/>
    </location>
</feature>
<evidence type="ECO:0000313" key="4">
    <source>
        <dbReference type="Proteomes" id="UP000298663"/>
    </source>
</evidence>
<comment type="caution">
    <text evidence="3">The sequence shown here is derived from an EMBL/GenBank/DDBJ whole genome shotgun (WGS) entry which is preliminary data.</text>
</comment>
<evidence type="ECO:0000259" key="2">
    <source>
        <dbReference type="PROSITE" id="PS50181"/>
    </source>
</evidence>
<feature type="region of interest" description="Disordered" evidence="1">
    <location>
        <begin position="556"/>
        <end position="596"/>
    </location>
</feature>
<accession>A0A4U5M976</accession>
<gene>
    <name evidence="3" type="ORF">L596_025899</name>
</gene>